<evidence type="ECO:0008006" key="4">
    <source>
        <dbReference type="Google" id="ProtNLM"/>
    </source>
</evidence>
<dbReference type="EMBL" id="BNAG01000003">
    <property type="protein sequence ID" value="GHE65397.1"/>
    <property type="molecule type" value="Genomic_DNA"/>
</dbReference>
<dbReference type="Pfam" id="PF19579">
    <property type="entry name" value="FtsL_2"/>
    <property type="match status" value="1"/>
</dbReference>
<comment type="caution">
    <text evidence="2">The sequence shown here is derived from an EMBL/GenBank/DDBJ whole genome shotgun (WGS) entry which is preliminary data.</text>
</comment>
<sequence length="125" mass="14210">MAENRFKVKSEKQGSGKGFFGFLASGLKLGSAWESGFPVKYLPKVVFAVLLGIIYVWNNHYAERATRELDRLEEEVEDLRADVTTLEAEYMFSSKQSEVAKKVKELGLEESKEPPIKIVVDEDEY</sequence>
<protein>
    <recommendedName>
        <fullName evidence="4">Cell division protein FtsL</fullName>
    </recommendedName>
</protein>
<dbReference type="InterPro" id="IPR045755">
    <property type="entry name" value="FtsL-like"/>
</dbReference>
<keyword evidence="3" id="KW-1185">Reference proteome</keyword>
<gene>
    <name evidence="2" type="ORF">GCM10011340_20630</name>
</gene>
<evidence type="ECO:0000256" key="1">
    <source>
        <dbReference type="SAM" id="Coils"/>
    </source>
</evidence>
<name>A0ABQ3I7V3_9BACT</name>
<dbReference type="RefSeq" id="WP_189630181.1">
    <property type="nucleotide sequence ID" value="NZ_BNAG01000003.1"/>
</dbReference>
<reference evidence="3" key="1">
    <citation type="journal article" date="2019" name="Int. J. Syst. Evol. Microbiol.">
        <title>The Global Catalogue of Microorganisms (GCM) 10K type strain sequencing project: providing services to taxonomists for standard genome sequencing and annotation.</title>
        <authorList>
            <consortium name="The Broad Institute Genomics Platform"/>
            <consortium name="The Broad Institute Genome Sequencing Center for Infectious Disease"/>
            <person name="Wu L."/>
            <person name="Ma J."/>
        </authorList>
    </citation>
    <scope>NUCLEOTIDE SEQUENCE [LARGE SCALE GENOMIC DNA]</scope>
    <source>
        <strain evidence="3">CGMCC 1.15111</strain>
    </source>
</reference>
<accession>A0ABQ3I7V3</accession>
<feature type="coiled-coil region" evidence="1">
    <location>
        <begin position="62"/>
        <end position="89"/>
    </location>
</feature>
<organism evidence="2 3">
    <name type="scientific">Roseivirga thermotolerans</name>
    <dbReference type="NCBI Taxonomy" id="1758176"/>
    <lineage>
        <taxon>Bacteria</taxon>
        <taxon>Pseudomonadati</taxon>
        <taxon>Bacteroidota</taxon>
        <taxon>Cytophagia</taxon>
        <taxon>Cytophagales</taxon>
        <taxon>Roseivirgaceae</taxon>
        <taxon>Roseivirga</taxon>
    </lineage>
</organism>
<evidence type="ECO:0000313" key="2">
    <source>
        <dbReference type="EMBL" id="GHE65397.1"/>
    </source>
</evidence>
<keyword evidence="1" id="KW-0175">Coiled coil</keyword>
<proteinExistence type="predicted"/>
<dbReference type="Proteomes" id="UP000658258">
    <property type="component" value="Unassembled WGS sequence"/>
</dbReference>
<evidence type="ECO:0000313" key="3">
    <source>
        <dbReference type="Proteomes" id="UP000658258"/>
    </source>
</evidence>